<protein>
    <submittedName>
        <fullName evidence="2">YozE family protein</fullName>
    </submittedName>
</protein>
<dbReference type="Proteomes" id="UP000289808">
    <property type="component" value="Unassembled WGS sequence"/>
</dbReference>
<evidence type="ECO:0000313" key="5">
    <source>
        <dbReference type="Proteomes" id="UP001434419"/>
    </source>
</evidence>
<keyword evidence="5" id="KW-1185">Reference proteome</keyword>
<evidence type="ECO:0000259" key="1">
    <source>
        <dbReference type="Pfam" id="PF06855"/>
    </source>
</evidence>
<accession>A0A135ZFV2</accession>
<gene>
    <name evidence="2" type="ORF">ABVC42_05130</name>
    <name evidence="3" type="ORF">ERD32_02655</name>
</gene>
<dbReference type="SUPFAM" id="SSF140652">
    <property type="entry name" value="YozE-like"/>
    <property type="match status" value="1"/>
</dbReference>
<organism evidence="3 4">
    <name type="scientific">Lactobacillus crispatus</name>
    <dbReference type="NCBI Taxonomy" id="47770"/>
    <lineage>
        <taxon>Bacteria</taxon>
        <taxon>Bacillati</taxon>
        <taxon>Bacillota</taxon>
        <taxon>Bacilli</taxon>
        <taxon>Lactobacillales</taxon>
        <taxon>Lactobacillaceae</taxon>
        <taxon>Lactobacillus</taxon>
    </lineage>
</organism>
<evidence type="ECO:0000313" key="2">
    <source>
        <dbReference type="EMBL" id="MES5149310.1"/>
    </source>
</evidence>
<name>A0A135ZFV2_9LACO</name>
<reference evidence="2" key="2">
    <citation type="submission" date="2024-06" db="EMBL/GenBank/DDBJ databases">
        <title>Vaginal Lactobacillus fatty acid response mechanisms reveal a metabolite-targeted strategy for bacterial vaginosis treatment.</title>
        <authorList>
            <person name="Zhu M."/>
            <person name="Blainey P.C."/>
            <person name="Bloom S.M."/>
            <person name="Kwon D.S."/>
        </authorList>
    </citation>
    <scope>NUCLEOTIDE SEQUENCE</scope>
    <source>
        <strain evidence="2">194_F1_1</strain>
    </source>
</reference>
<evidence type="ECO:0000313" key="3">
    <source>
        <dbReference type="EMBL" id="RXF59208.1"/>
    </source>
</evidence>
<dbReference type="InterPro" id="IPR036806">
    <property type="entry name" value="YozE_SAM-like_sf"/>
</dbReference>
<dbReference type="EMBL" id="SCLX01000009">
    <property type="protein sequence ID" value="RXF59208.1"/>
    <property type="molecule type" value="Genomic_DNA"/>
</dbReference>
<dbReference type="AlphaFoldDB" id="A0A135ZFV2"/>
<evidence type="ECO:0000313" key="4">
    <source>
        <dbReference type="Proteomes" id="UP000289808"/>
    </source>
</evidence>
<dbReference type="EMBL" id="JBETVU010000012">
    <property type="protein sequence ID" value="MES5149310.1"/>
    <property type="molecule type" value="Genomic_DNA"/>
</dbReference>
<dbReference type="Gene3D" id="1.10.150.260">
    <property type="entry name" value="YozE SAM-like"/>
    <property type="match status" value="1"/>
</dbReference>
<sequence>MSFYEWVNTLEPLNTPEGDLVEDIQRDSNFPVEIDSWVALSTYLPDDDLIQEPAKNLFDAYLEQTQHHTE</sequence>
<dbReference type="RefSeq" id="WP_005725765.1">
    <property type="nucleotide sequence ID" value="NZ_CP114552.1"/>
</dbReference>
<reference evidence="3 4" key="1">
    <citation type="submission" date="2019-01" db="EMBL/GenBank/DDBJ databases">
        <title>The genome sequence of Lactobacillus crispatus L49.</title>
        <authorList>
            <person name="Zhong J."/>
            <person name="Zhang J."/>
        </authorList>
    </citation>
    <scope>NUCLEOTIDE SEQUENCE [LARGE SCALE GENOMIC DNA]</scope>
    <source>
        <strain evidence="3 4">L49</strain>
    </source>
</reference>
<dbReference type="Pfam" id="PF06855">
    <property type="entry name" value="YozE_SAM_like"/>
    <property type="match status" value="1"/>
</dbReference>
<proteinExistence type="predicted"/>
<dbReference type="Proteomes" id="UP001434419">
    <property type="component" value="Unassembled WGS sequence"/>
</dbReference>
<feature type="domain" description="YozE SAM-like" evidence="1">
    <location>
        <begin position="2"/>
        <end position="63"/>
    </location>
</feature>
<comment type="caution">
    <text evidence="3">The sequence shown here is derived from an EMBL/GenBank/DDBJ whole genome shotgun (WGS) entry which is preliminary data.</text>
</comment>
<dbReference type="InterPro" id="IPR023089">
    <property type="entry name" value="YozE_SAM-like"/>
</dbReference>